<dbReference type="AlphaFoldDB" id="A0A517TZ87"/>
<organism evidence="1 2">
    <name type="scientific">Lacipirellula limnantheis</name>
    <dbReference type="NCBI Taxonomy" id="2528024"/>
    <lineage>
        <taxon>Bacteria</taxon>
        <taxon>Pseudomonadati</taxon>
        <taxon>Planctomycetota</taxon>
        <taxon>Planctomycetia</taxon>
        <taxon>Pirellulales</taxon>
        <taxon>Lacipirellulaceae</taxon>
        <taxon>Lacipirellula</taxon>
    </lineage>
</organism>
<name>A0A517TZ87_9BACT</name>
<keyword evidence="2" id="KW-1185">Reference proteome</keyword>
<evidence type="ECO:0000313" key="1">
    <source>
        <dbReference type="EMBL" id="QDT73675.1"/>
    </source>
</evidence>
<gene>
    <name evidence="1" type="ORF">I41_28650</name>
</gene>
<accession>A0A517TZ87</accession>
<sequence length="89" mass="9656">MSRGEGQVGRTPIVADEFNGEDVAIAITSARFLAWPQVDRSTPWRPGHTDFAIGGTPRRRAAFPVDLINSQCATIQVESCRVADSERAA</sequence>
<reference evidence="1 2" key="1">
    <citation type="submission" date="2019-02" db="EMBL/GenBank/DDBJ databases">
        <title>Deep-cultivation of Planctomycetes and their phenomic and genomic characterization uncovers novel biology.</title>
        <authorList>
            <person name="Wiegand S."/>
            <person name="Jogler M."/>
            <person name="Boedeker C."/>
            <person name="Pinto D."/>
            <person name="Vollmers J."/>
            <person name="Rivas-Marin E."/>
            <person name="Kohn T."/>
            <person name="Peeters S.H."/>
            <person name="Heuer A."/>
            <person name="Rast P."/>
            <person name="Oberbeckmann S."/>
            <person name="Bunk B."/>
            <person name="Jeske O."/>
            <person name="Meyerdierks A."/>
            <person name="Storesund J.E."/>
            <person name="Kallscheuer N."/>
            <person name="Luecker S."/>
            <person name="Lage O.M."/>
            <person name="Pohl T."/>
            <person name="Merkel B.J."/>
            <person name="Hornburger P."/>
            <person name="Mueller R.-W."/>
            <person name="Bruemmer F."/>
            <person name="Labrenz M."/>
            <person name="Spormann A.M."/>
            <person name="Op den Camp H."/>
            <person name="Overmann J."/>
            <person name="Amann R."/>
            <person name="Jetten M.S.M."/>
            <person name="Mascher T."/>
            <person name="Medema M.H."/>
            <person name="Devos D.P."/>
            <person name="Kaster A.-K."/>
            <person name="Ovreas L."/>
            <person name="Rohde M."/>
            <person name="Galperin M.Y."/>
            <person name="Jogler C."/>
        </authorList>
    </citation>
    <scope>NUCLEOTIDE SEQUENCE [LARGE SCALE GENOMIC DNA]</scope>
    <source>
        <strain evidence="1 2">I41</strain>
    </source>
</reference>
<dbReference type="EMBL" id="CP036339">
    <property type="protein sequence ID" value="QDT73675.1"/>
    <property type="molecule type" value="Genomic_DNA"/>
</dbReference>
<dbReference type="KEGG" id="llh:I41_28650"/>
<evidence type="ECO:0000313" key="2">
    <source>
        <dbReference type="Proteomes" id="UP000317909"/>
    </source>
</evidence>
<protein>
    <submittedName>
        <fullName evidence="1">Uncharacterized protein</fullName>
    </submittedName>
</protein>
<proteinExistence type="predicted"/>
<dbReference type="Proteomes" id="UP000317909">
    <property type="component" value="Chromosome"/>
</dbReference>